<feature type="transmembrane region" description="Helical" evidence="1">
    <location>
        <begin position="119"/>
        <end position="140"/>
    </location>
</feature>
<keyword evidence="1" id="KW-0472">Membrane</keyword>
<proteinExistence type="predicted"/>
<feature type="transmembrane region" description="Helical" evidence="1">
    <location>
        <begin position="237"/>
        <end position="255"/>
    </location>
</feature>
<dbReference type="EMBL" id="BRYB01003614">
    <property type="protein sequence ID" value="GMI39549.1"/>
    <property type="molecule type" value="Genomic_DNA"/>
</dbReference>
<protein>
    <recommendedName>
        <fullName evidence="4">Odorant receptor</fullName>
    </recommendedName>
</protein>
<sequence>MLESLLHMRRLPSDSQEFEDAMLELGAGRFDDFVRLLSSGTLSASLLPLSDVVAAYEHAEDDQRRLRLRDDIPFSILRNAFVSNFFAPLTYPWTEWWLSCPEGTHLLTKGYFVGHVSWLWLKLLVVFQLLTVVSLILCAISEPDKRSPLVDVLFPTIVTLAWSITDALHLFLSGGQSGTIERYHEIGKQSKKLAYMKVVDDAVYFGPKEEKTLLDIVRLKFELSMDSKKLSNKMRGFVIYVILPGQSLKLAWMFADDTISLFVRDSILRREHGNKLPFLSLHRPGQVKAFVELRNVYHTLITSHDLTFYYAPLLTLVLMCDSWAITSVFAGTEISRTTAFAIYVAFVYTVYLVGDINSMIGISEDFNENVAKALAARRNQILQDRRVTPDEALKEELGRIAGEIDEAIEHHVSDPVYLKCFGVALTKQLLHGVVKLILAASSSIIVKVAMAR</sequence>
<evidence type="ECO:0000313" key="2">
    <source>
        <dbReference type="EMBL" id="GMI39549.1"/>
    </source>
</evidence>
<keyword evidence="1" id="KW-1133">Transmembrane helix</keyword>
<feature type="transmembrane region" description="Helical" evidence="1">
    <location>
        <begin position="152"/>
        <end position="172"/>
    </location>
</feature>
<reference evidence="2 3" key="1">
    <citation type="journal article" date="2023" name="Commun. Biol.">
        <title>Genome analysis of Parmales, the sister group of diatoms, reveals the evolutionary specialization of diatoms from phago-mixotrophs to photoautotrophs.</title>
        <authorList>
            <person name="Ban H."/>
            <person name="Sato S."/>
            <person name="Yoshikawa S."/>
            <person name="Yamada K."/>
            <person name="Nakamura Y."/>
            <person name="Ichinomiya M."/>
            <person name="Sato N."/>
            <person name="Blanc-Mathieu R."/>
            <person name="Endo H."/>
            <person name="Kuwata A."/>
            <person name="Ogata H."/>
        </authorList>
    </citation>
    <scope>NUCLEOTIDE SEQUENCE [LARGE SCALE GENOMIC DNA]</scope>
</reference>
<evidence type="ECO:0000256" key="1">
    <source>
        <dbReference type="SAM" id="Phobius"/>
    </source>
</evidence>
<feature type="transmembrane region" description="Helical" evidence="1">
    <location>
        <begin position="429"/>
        <end position="450"/>
    </location>
</feature>
<evidence type="ECO:0008006" key="4">
    <source>
        <dbReference type="Google" id="ProtNLM"/>
    </source>
</evidence>
<dbReference type="Proteomes" id="UP001165060">
    <property type="component" value="Unassembled WGS sequence"/>
</dbReference>
<organism evidence="2 3">
    <name type="scientific">Tetraparma gracilis</name>
    <dbReference type="NCBI Taxonomy" id="2962635"/>
    <lineage>
        <taxon>Eukaryota</taxon>
        <taxon>Sar</taxon>
        <taxon>Stramenopiles</taxon>
        <taxon>Ochrophyta</taxon>
        <taxon>Bolidophyceae</taxon>
        <taxon>Parmales</taxon>
        <taxon>Triparmaceae</taxon>
        <taxon>Tetraparma</taxon>
    </lineage>
</organism>
<evidence type="ECO:0000313" key="3">
    <source>
        <dbReference type="Proteomes" id="UP001165060"/>
    </source>
</evidence>
<gene>
    <name evidence="2" type="ORF">TeGR_g8168</name>
</gene>
<feature type="transmembrane region" description="Helical" evidence="1">
    <location>
        <begin position="337"/>
        <end position="354"/>
    </location>
</feature>
<name>A0ABQ6N4B2_9STRA</name>
<comment type="caution">
    <text evidence="2">The sequence shown here is derived from an EMBL/GenBank/DDBJ whole genome shotgun (WGS) entry which is preliminary data.</text>
</comment>
<keyword evidence="1" id="KW-0812">Transmembrane</keyword>
<feature type="transmembrane region" description="Helical" evidence="1">
    <location>
        <begin position="308"/>
        <end position="330"/>
    </location>
</feature>
<keyword evidence="3" id="KW-1185">Reference proteome</keyword>
<accession>A0ABQ6N4B2</accession>